<feature type="transmembrane region" description="Helical" evidence="1">
    <location>
        <begin position="7"/>
        <end position="27"/>
    </location>
</feature>
<proteinExistence type="predicted"/>
<protein>
    <submittedName>
        <fullName evidence="4">Virulence factor Mce-like protein</fullName>
    </submittedName>
</protein>
<accession>A0A853C024</accession>
<dbReference type="PANTHER" id="PTHR33371">
    <property type="entry name" value="INTERMEMBRANE PHOSPHOLIPID TRANSPORT SYSTEM BINDING PROTEIN MLAD-RELATED"/>
    <property type="match status" value="1"/>
</dbReference>
<feature type="domain" description="Mce/MlaD" evidence="2">
    <location>
        <begin position="32"/>
        <end position="106"/>
    </location>
</feature>
<evidence type="ECO:0000313" key="4">
    <source>
        <dbReference type="EMBL" id="NYI99722.1"/>
    </source>
</evidence>
<evidence type="ECO:0000256" key="1">
    <source>
        <dbReference type="SAM" id="Phobius"/>
    </source>
</evidence>
<dbReference type="InterPro" id="IPR005693">
    <property type="entry name" value="Mce"/>
</dbReference>
<evidence type="ECO:0000259" key="2">
    <source>
        <dbReference type="Pfam" id="PF02470"/>
    </source>
</evidence>
<keyword evidence="5" id="KW-1185">Reference proteome</keyword>
<dbReference type="Pfam" id="PF11887">
    <property type="entry name" value="Mce4_CUP1"/>
    <property type="match status" value="1"/>
</dbReference>
<dbReference type="AlphaFoldDB" id="A0A853C024"/>
<dbReference type="InterPro" id="IPR003399">
    <property type="entry name" value="Mce/MlaD"/>
</dbReference>
<dbReference type="GO" id="GO:0005576">
    <property type="term" value="C:extracellular region"/>
    <property type="evidence" value="ECO:0007669"/>
    <property type="project" value="TreeGrafter"/>
</dbReference>
<keyword evidence="1" id="KW-0812">Transmembrane</keyword>
<dbReference type="Proteomes" id="UP000530424">
    <property type="component" value="Unassembled WGS sequence"/>
</dbReference>
<comment type="caution">
    <text evidence="4">The sequence shown here is derived from an EMBL/GenBank/DDBJ whole genome shotgun (WGS) entry which is preliminary data.</text>
</comment>
<dbReference type="PANTHER" id="PTHR33371:SF4">
    <property type="entry name" value="INTERMEMBRANE PHOSPHOLIPID TRANSPORT SYSTEM BINDING PROTEIN MLAD"/>
    <property type="match status" value="1"/>
</dbReference>
<dbReference type="InterPro" id="IPR052336">
    <property type="entry name" value="MlaD_Phospholipid_Transporter"/>
</dbReference>
<sequence length="381" mass="41019">MTDVIRKWAPLAVILILLAGGIVWMLGSGSDSKTVTAYFPRAVSVYEGSDVRVLGVAVGQVEKVEPEGTRVKVTMTYDDEVKVPMDAQAVIISPSVVGDRYIQLTPAYREGEVLPDNSELDMERTAVPLELDEIYSSLDELTVALGPNGANSEGALTDLLEQTARNFGGQGAEFKETIEDFGALSTTLDNNKEELFDSARQLQSFIETLAENDSTVRDFNQSLGRVSELLDGERQELTSALSNLGVALDVVGGFVKSNRELLSRNISGLNRITRVLAKRHRELEMTLRAGPLALNNLGLAYNPQTGTVDSNANIGNLVHNLLEDPGLLLCQLVASQDPDGSICDLINTLPLGRSVPFGPGTGTWTGDAYDPSLNGLVEVGR</sequence>
<dbReference type="InterPro" id="IPR024516">
    <property type="entry name" value="Mce_C"/>
</dbReference>
<dbReference type="Pfam" id="PF02470">
    <property type="entry name" value="MlaD"/>
    <property type="match status" value="1"/>
</dbReference>
<dbReference type="NCBIfam" id="TIGR00996">
    <property type="entry name" value="Mtu_fam_mce"/>
    <property type="match status" value="1"/>
</dbReference>
<keyword evidence="1" id="KW-0472">Membrane</keyword>
<evidence type="ECO:0000313" key="5">
    <source>
        <dbReference type="Proteomes" id="UP000530424"/>
    </source>
</evidence>
<dbReference type="RefSeq" id="WP_179666337.1">
    <property type="nucleotide sequence ID" value="NZ_JACCFP010000001.1"/>
</dbReference>
<keyword evidence="1" id="KW-1133">Transmembrane helix</keyword>
<name>A0A853C024_9ACTN</name>
<dbReference type="EMBL" id="JACCFP010000001">
    <property type="protein sequence ID" value="NYI99722.1"/>
    <property type="molecule type" value="Genomic_DNA"/>
</dbReference>
<evidence type="ECO:0000259" key="3">
    <source>
        <dbReference type="Pfam" id="PF11887"/>
    </source>
</evidence>
<gene>
    <name evidence="4" type="ORF">HNR19_000421</name>
</gene>
<reference evidence="4 5" key="1">
    <citation type="submission" date="2020-07" db="EMBL/GenBank/DDBJ databases">
        <title>Sequencing the genomes of 1000 actinobacteria strains.</title>
        <authorList>
            <person name="Klenk H.-P."/>
        </authorList>
    </citation>
    <scope>NUCLEOTIDE SEQUENCE [LARGE SCALE GENOMIC DNA]</scope>
    <source>
        <strain evidence="4 5">DSM 103833</strain>
    </source>
</reference>
<feature type="domain" description="Mammalian cell entry C-terminal" evidence="3">
    <location>
        <begin position="112"/>
        <end position="289"/>
    </location>
</feature>
<organism evidence="4 5">
    <name type="scientific">Nocardioides thalensis</name>
    <dbReference type="NCBI Taxonomy" id="1914755"/>
    <lineage>
        <taxon>Bacteria</taxon>
        <taxon>Bacillati</taxon>
        <taxon>Actinomycetota</taxon>
        <taxon>Actinomycetes</taxon>
        <taxon>Propionibacteriales</taxon>
        <taxon>Nocardioidaceae</taxon>
        <taxon>Nocardioides</taxon>
    </lineage>
</organism>